<gene>
    <name evidence="2" type="ORF">PCOAH_00018390</name>
</gene>
<feature type="compositionally biased region" description="Low complexity" evidence="1">
    <location>
        <begin position="303"/>
        <end position="317"/>
    </location>
</feature>
<sequence>MKLPAAVLSEGDRQKLTSYINFYSKFENSDKSCTCGDDAAKGRLKNGLEEETEVQGCADIIANAACCLSPQNSYSWPTDGKCHFLYFWVGDILLNTCKVTSSLGTIIGKVLHELKKWSELGCTDYKYNSNMDKTIFLNRKAVFDYFVDCGDIKSFIFSNKPKCAAKYGPYLEAIIPIYEDVKRDCEGVSATDPYCEYIKAVFEDNYDPVVLKLQCGTVLRAEGAASSQLVLQSRFVPAPRTEDHGRGDPLSSHSSTTSNGGNGNGATTTAVTGTLGTISLTTLTYLLYKYTSLPSWIRRNTSFFGRNAGRNNNSSSNRSRRKKRRTSNQDFDDLTETSTIGGSTMGSTTDDSNTLYSVPYTTTRPSTRRARSTEQRGRKNVAYHPT</sequence>
<dbReference type="GeneID" id="30908565"/>
<accession>A0A1B1DY20</accession>
<feature type="region of interest" description="Disordered" evidence="1">
    <location>
        <begin position="303"/>
        <end position="386"/>
    </location>
</feature>
<dbReference type="EMBL" id="CP016245">
    <property type="protein sequence ID" value="ANQ07519.1"/>
    <property type="molecule type" value="Genomic_DNA"/>
</dbReference>
<organism evidence="2 3">
    <name type="scientific">Plasmodium coatneyi</name>
    <dbReference type="NCBI Taxonomy" id="208452"/>
    <lineage>
        <taxon>Eukaryota</taxon>
        <taxon>Sar</taxon>
        <taxon>Alveolata</taxon>
        <taxon>Apicomplexa</taxon>
        <taxon>Aconoidasida</taxon>
        <taxon>Haemosporida</taxon>
        <taxon>Plasmodiidae</taxon>
        <taxon>Plasmodium</taxon>
    </lineage>
</organism>
<evidence type="ECO:0000313" key="3">
    <source>
        <dbReference type="Proteomes" id="UP000092716"/>
    </source>
</evidence>
<dbReference type="Pfam" id="PF05795">
    <property type="entry name" value="Plasmodium_Vir"/>
    <property type="match status" value="1"/>
</dbReference>
<evidence type="ECO:0000256" key="1">
    <source>
        <dbReference type="SAM" id="MobiDB-lite"/>
    </source>
</evidence>
<dbReference type="AlphaFoldDB" id="A0A1B1DY20"/>
<proteinExistence type="predicted"/>
<dbReference type="Proteomes" id="UP000092716">
    <property type="component" value="Chromosome 7"/>
</dbReference>
<reference evidence="3" key="1">
    <citation type="submission" date="2016-06" db="EMBL/GenBank/DDBJ databases">
        <title>First high quality genome sequence of Plasmodium coatneyi using continuous long reads from single molecule, real-time sequencing.</title>
        <authorList>
            <person name="Chien J.-T."/>
            <person name="Pakala S.B."/>
            <person name="Geraldo J.A."/>
            <person name="Lapp S.A."/>
            <person name="Barnwell J.W."/>
            <person name="Kissinger J.C."/>
            <person name="Galinski M.R."/>
            <person name="Humphrey J.C."/>
        </authorList>
    </citation>
    <scope>NUCLEOTIDE SEQUENCE [LARGE SCALE GENOMIC DNA]</scope>
    <source>
        <strain evidence="3">Hackeri</strain>
    </source>
</reference>
<name>A0A1B1DY20_9APIC</name>
<feature type="compositionally biased region" description="Low complexity" evidence="1">
    <location>
        <begin position="336"/>
        <end position="354"/>
    </location>
</feature>
<dbReference type="RefSeq" id="XP_019914214.1">
    <property type="nucleotide sequence ID" value="XM_020058648.1"/>
</dbReference>
<dbReference type="VEuPathDB" id="PlasmoDB:PCOAH_00018390"/>
<dbReference type="InterPro" id="IPR008780">
    <property type="entry name" value="Plasmodium_Vir"/>
</dbReference>
<dbReference type="KEGG" id="pcot:PCOAH_00018390"/>
<keyword evidence="3" id="KW-1185">Reference proteome</keyword>
<protein>
    <submittedName>
        <fullName evidence="2">Variable surface protein Vir7-like protein</fullName>
    </submittedName>
</protein>
<feature type="region of interest" description="Disordered" evidence="1">
    <location>
        <begin position="238"/>
        <end position="267"/>
    </location>
</feature>
<evidence type="ECO:0000313" key="2">
    <source>
        <dbReference type="EMBL" id="ANQ07519.1"/>
    </source>
</evidence>
<feature type="compositionally biased region" description="Low complexity" evidence="1">
    <location>
        <begin position="251"/>
        <end position="267"/>
    </location>
</feature>